<reference evidence="2" key="1">
    <citation type="journal article" date="2019" name="Int. J. Syst. Evol. Microbiol.">
        <title>The Global Catalogue of Microorganisms (GCM) 10K type strain sequencing project: providing services to taxonomists for standard genome sequencing and annotation.</title>
        <authorList>
            <consortium name="The Broad Institute Genomics Platform"/>
            <consortium name="The Broad Institute Genome Sequencing Center for Infectious Disease"/>
            <person name="Wu L."/>
            <person name="Ma J."/>
        </authorList>
    </citation>
    <scope>NUCLEOTIDE SEQUENCE [LARGE SCALE GENOMIC DNA]</scope>
    <source>
        <strain evidence="2">TBRC 4489</strain>
    </source>
</reference>
<dbReference type="Proteomes" id="UP001595850">
    <property type="component" value="Unassembled WGS sequence"/>
</dbReference>
<dbReference type="EMBL" id="JBHSBM010000054">
    <property type="protein sequence ID" value="MFC4062711.1"/>
    <property type="molecule type" value="Genomic_DNA"/>
</dbReference>
<gene>
    <name evidence="1" type="ORF">ACFOWE_30810</name>
</gene>
<organism evidence="1 2">
    <name type="scientific">Planomonospora corallina</name>
    <dbReference type="NCBI Taxonomy" id="1806052"/>
    <lineage>
        <taxon>Bacteria</taxon>
        <taxon>Bacillati</taxon>
        <taxon>Actinomycetota</taxon>
        <taxon>Actinomycetes</taxon>
        <taxon>Streptosporangiales</taxon>
        <taxon>Streptosporangiaceae</taxon>
        <taxon>Planomonospora</taxon>
    </lineage>
</organism>
<name>A0ABV8IHN4_9ACTN</name>
<comment type="caution">
    <text evidence="1">The sequence shown here is derived from an EMBL/GenBank/DDBJ whole genome shotgun (WGS) entry which is preliminary data.</text>
</comment>
<sequence>MEDMPDIATREVTSPTADTRSRLVMIFFWTLRSANHAVTETRRLRGELSADPARRSVIDDMKRIS</sequence>
<evidence type="ECO:0000313" key="1">
    <source>
        <dbReference type="EMBL" id="MFC4062711.1"/>
    </source>
</evidence>
<accession>A0ABV8IHN4</accession>
<proteinExistence type="predicted"/>
<protein>
    <submittedName>
        <fullName evidence="1">Uncharacterized protein</fullName>
    </submittedName>
</protein>
<evidence type="ECO:0000313" key="2">
    <source>
        <dbReference type="Proteomes" id="UP001595850"/>
    </source>
</evidence>
<dbReference type="RefSeq" id="WP_377294071.1">
    <property type="nucleotide sequence ID" value="NZ_JBHSBM010000054.1"/>
</dbReference>
<keyword evidence="2" id="KW-1185">Reference proteome</keyword>